<comment type="caution">
    <text evidence="1">The sequence shown here is derived from an EMBL/GenBank/DDBJ whole genome shotgun (WGS) entry which is preliminary data.</text>
</comment>
<keyword evidence="2" id="KW-1185">Reference proteome</keyword>
<reference evidence="1 2" key="1">
    <citation type="journal article" date="2022" name="Allergy">
        <title>Genome assembly and annotation of Periplaneta americana reveal a comprehensive cockroach allergen profile.</title>
        <authorList>
            <person name="Wang L."/>
            <person name="Xiong Q."/>
            <person name="Saelim N."/>
            <person name="Wang L."/>
            <person name="Nong W."/>
            <person name="Wan A.T."/>
            <person name="Shi M."/>
            <person name="Liu X."/>
            <person name="Cao Q."/>
            <person name="Hui J.H.L."/>
            <person name="Sookrung N."/>
            <person name="Leung T.F."/>
            <person name="Tungtrongchitr A."/>
            <person name="Tsui S.K.W."/>
        </authorList>
    </citation>
    <scope>NUCLEOTIDE SEQUENCE [LARGE SCALE GENOMIC DNA]</scope>
    <source>
        <strain evidence="1">PWHHKU_190912</strain>
    </source>
</reference>
<protein>
    <submittedName>
        <fullName evidence="1">Uncharacterized protein</fullName>
    </submittedName>
</protein>
<organism evidence="1 2">
    <name type="scientific">Periplaneta americana</name>
    <name type="common">American cockroach</name>
    <name type="synonym">Blatta americana</name>
    <dbReference type="NCBI Taxonomy" id="6978"/>
    <lineage>
        <taxon>Eukaryota</taxon>
        <taxon>Metazoa</taxon>
        <taxon>Ecdysozoa</taxon>
        <taxon>Arthropoda</taxon>
        <taxon>Hexapoda</taxon>
        <taxon>Insecta</taxon>
        <taxon>Pterygota</taxon>
        <taxon>Neoptera</taxon>
        <taxon>Polyneoptera</taxon>
        <taxon>Dictyoptera</taxon>
        <taxon>Blattodea</taxon>
        <taxon>Blattoidea</taxon>
        <taxon>Blattidae</taxon>
        <taxon>Blattinae</taxon>
        <taxon>Periplaneta</taxon>
    </lineage>
</organism>
<evidence type="ECO:0000313" key="2">
    <source>
        <dbReference type="Proteomes" id="UP001148838"/>
    </source>
</evidence>
<sequence>MTQKKYAKTKAKKIATALNRKFFQQSESSDTQQEPEDEILENLKRAFTSADTTKHMIRVAKNLANRGPLMCSPDKKKGQSLTEETITLVHEFYHSEEVSRTMPGKKDFVTVRTEDGKKRTYSEEVGSVQSDGIISAI</sequence>
<dbReference type="EMBL" id="JAJSOF020000011">
    <property type="protein sequence ID" value="KAJ4444207.1"/>
    <property type="molecule type" value="Genomic_DNA"/>
</dbReference>
<name>A0ABQ8TCB8_PERAM</name>
<proteinExistence type="predicted"/>
<gene>
    <name evidence="1" type="ORF">ANN_05998</name>
</gene>
<evidence type="ECO:0000313" key="1">
    <source>
        <dbReference type="EMBL" id="KAJ4444207.1"/>
    </source>
</evidence>
<accession>A0ABQ8TCB8</accession>
<dbReference type="Proteomes" id="UP001148838">
    <property type="component" value="Unassembled WGS sequence"/>
</dbReference>